<keyword evidence="2 4" id="KW-0067">ATP-binding</keyword>
<name>A0A8J3TG44_9ACTN</name>
<dbReference type="InterPro" id="IPR003439">
    <property type="entry name" value="ABC_transporter-like_ATP-bd"/>
</dbReference>
<dbReference type="EMBL" id="BOON01000054">
    <property type="protein sequence ID" value="GII25629.1"/>
    <property type="molecule type" value="Genomic_DNA"/>
</dbReference>
<feature type="domain" description="ABC transporter" evidence="3">
    <location>
        <begin position="21"/>
        <end position="259"/>
    </location>
</feature>
<evidence type="ECO:0000313" key="4">
    <source>
        <dbReference type="EMBL" id="GII25629.1"/>
    </source>
</evidence>
<evidence type="ECO:0000256" key="1">
    <source>
        <dbReference type="ARBA" id="ARBA00022741"/>
    </source>
</evidence>
<dbReference type="Gene3D" id="3.40.50.300">
    <property type="entry name" value="P-loop containing nucleotide triphosphate hydrolases"/>
    <property type="match status" value="1"/>
</dbReference>
<dbReference type="Proteomes" id="UP000599074">
    <property type="component" value="Unassembled WGS sequence"/>
</dbReference>
<proteinExistence type="predicted"/>
<accession>A0A8J3TG44</accession>
<reference evidence="4" key="1">
    <citation type="submission" date="2021-01" db="EMBL/GenBank/DDBJ databases">
        <title>Whole genome shotgun sequence of Planosporangium mesophilum NBRC 109066.</title>
        <authorList>
            <person name="Komaki H."/>
            <person name="Tamura T."/>
        </authorList>
    </citation>
    <scope>NUCLEOTIDE SEQUENCE</scope>
    <source>
        <strain evidence="4">NBRC 109066</strain>
    </source>
</reference>
<organism evidence="4 5">
    <name type="scientific">Planosporangium mesophilum</name>
    <dbReference type="NCBI Taxonomy" id="689768"/>
    <lineage>
        <taxon>Bacteria</taxon>
        <taxon>Bacillati</taxon>
        <taxon>Actinomycetota</taxon>
        <taxon>Actinomycetes</taxon>
        <taxon>Micromonosporales</taxon>
        <taxon>Micromonosporaceae</taxon>
        <taxon>Planosporangium</taxon>
    </lineage>
</organism>
<dbReference type="InterPro" id="IPR017871">
    <property type="entry name" value="ABC_transporter-like_CS"/>
</dbReference>
<evidence type="ECO:0000259" key="3">
    <source>
        <dbReference type="PROSITE" id="PS50893"/>
    </source>
</evidence>
<dbReference type="GO" id="GO:0016887">
    <property type="term" value="F:ATP hydrolysis activity"/>
    <property type="evidence" value="ECO:0007669"/>
    <property type="project" value="InterPro"/>
</dbReference>
<dbReference type="RefSeq" id="WP_239088467.1">
    <property type="nucleotide sequence ID" value="NZ_BOON01000054.1"/>
</dbReference>
<dbReference type="SUPFAM" id="SSF52540">
    <property type="entry name" value="P-loop containing nucleoside triphosphate hydrolases"/>
    <property type="match status" value="1"/>
</dbReference>
<dbReference type="PANTHER" id="PTHR43790">
    <property type="entry name" value="CARBOHYDRATE TRANSPORT ATP-BINDING PROTEIN MG119-RELATED"/>
    <property type="match status" value="1"/>
</dbReference>
<dbReference type="SMART" id="SM00382">
    <property type="entry name" value="AAA"/>
    <property type="match status" value="1"/>
</dbReference>
<dbReference type="InterPro" id="IPR050107">
    <property type="entry name" value="ABC_carbohydrate_import_ATPase"/>
</dbReference>
<gene>
    <name evidence="4" type="ORF">Pme01_52260</name>
</gene>
<dbReference type="GO" id="GO:0005524">
    <property type="term" value="F:ATP binding"/>
    <property type="evidence" value="ECO:0007669"/>
    <property type="project" value="UniProtKB-KW"/>
</dbReference>
<dbReference type="PROSITE" id="PS50893">
    <property type="entry name" value="ABC_TRANSPORTER_2"/>
    <property type="match status" value="1"/>
</dbReference>
<protein>
    <submittedName>
        <fullName evidence="4">ABC transporter ATP-binding protein</fullName>
    </submittedName>
</protein>
<comment type="caution">
    <text evidence="4">The sequence shown here is derived from an EMBL/GenBank/DDBJ whole genome shotgun (WGS) entry which is preliminary data.</text>
</comment>
<keyword evidence="1" id="KW-0547">Nucleotide-binding</keyword>
<keyword evidence="5" id="KW-1185">Reference proteome</keyword>
<dbReference type="AlphaFoldDB" id="A0A8J3TG44"/>
<dbReference type="Pfam" id="PF00005">
    <property type="entry name" value="ABC_tran"/>
    <property type="match status" value="1"/>
</dbReference>
<evidence type="ECO:0000256" key="2">
    <source>
        <dbReference type="ARBA" id="ARBA00022840"/>
    </source>
</evidence>
<dbReference type="InterPro" id="IPR027417">
    <property type="entry name" value="P-loop_NTPase"/>
</dbReference>
<dbReference type="CDD" id="cd03216">
    <property type="entry name" value="ABC_Carb_Monos_I"/>
    <property type="match status" value="1"/>
</dbReference>
<dbReference type="PANTHER" id="PTHR43790:SF8">
    <property type="entry name" value="SUGAR ABC TRANSPORTER ATP-BINDING PROTEIN"/>
    <property type="match status" value="1"/>
</dbReference>
<dbReference type="PROSITE" id="PS00211">
    <property type="entry name" value="ABC_TRANSPORTER_1"/>
    <property type="match status" value="1"/>
</dbReference>
<evidence type="ECO:0000313" key="5">
    <source>
        <dbReference type="Proteomes" id="UP000599074"/>
    </source>
</evidence>
<dbReference type="InterPro" id="IPR003593">
    <property type="entry name" value="AAA+_ATPase"/>
</dbReference>
<sequence>MSSEQSLIPDAGVVDRSVPALQLTNIRKQFGGVVAIERFDLDVQAGEIVALVGDNGAGKSTLVKMVSGVYQPTEGEIRLQGRPASFRDASDARRQGVEVVYQDLALVDSQPVYMNMFLGRELTKGPLRLLDRRRMARETQELVDRLDVRIPSAKATIRELSGGQRQAVAICRATHWASSLVLMDEPTAALGVAETAKVEELIMRLRERGAGVLVVSHNLDQVFRIADRVAVLRRGRQVGVRSIAATNRNEVVSMITGLS</sequence>